<dbReference type="Proteomes" id="UP000594638">
    <property type="component" value="Unassembled WGS sequence"/>
</dbReference>
<comment type="caution">
    <text evidence="1">The sequence shown here is derived from an EMBL/GenBank/DDBJ whole genome shotgun (WGS) entry which is preliminary data.</text>
</comment>
<accession>A0A8S0RYT2</accession>
<protein>
    <submittedName>
        <fullName evidence="1">Uncharacterized protein</fullName>
    </submittedName>
</protein>
<name>A0A8S0RYT2_OLEEU</name>
<keyword evidence="2" id="KW-1185">Reference proteome</keyword>
<evidence type="ECO:0000313" key="2">
    <source>
        <dbReference type="Proteomes" id="UP000594638"/>
    </source>
</evidence>
<dbReference type="EMBL" id="CACTIH010003765">
    <property type="protein sequence ID" value="CAA2984477.1"/>
    <property type="molecule type" value="Genomic_DNA"/>
</dbReference>
<dbReference type="AlphaFoldDB" id="A0A8S0RYT2"/>
<proteinExistence type="predicted"/>
<gene>
    <name evidence="1" type="ORF">OLEA9_A104555</name>
</gene>
<reference evidence="1 2" key="1">
    <citation type="submission" date="2019-12" db="EMBL/GenBank/DDBJ databases">
        <authorList>
            <person name="Alioto T."/>
            <person name="Alioto T."/>
            <person name="Gomez Garrido J."/>
        </authorList>
    </citation>
    <scope>NUCLEOTIDE SEQUENCE [LARGE SCALE GENOMIC DNA]</scope>
</reference>
<dbReference type="Gramene" id="OE9A104555T1">
    <property type="protein sequence ID" value="OE9A104555C1"/>
    <property type="gene ID" value="OE9A104555"/>
</dbReference>
<evidence type="ECO:0000313" key="1">
    <source>
        <dbReference type="EMBL" id="CAA2984477.1"/>
    </source>
</evidence>
<sequence>MTCNTPYYATIVTTNVVMTITTITCNIHCYTHHHQDQIVISPPPVDSTFNLTTHLPSQHNNRTPNLLPQKQISSQKLTARRKLLQKLLTTSESSIIPSTQKRVLSNNESSTIVSTQVKSSHNASKPNLMGPSIVVLGYDSNDHGCVLVMMAMVVFHGSGGGAKWWMAVKVLVVVDMCFVFARS</sequence>
<organism evidence="1 2">
    <name type="scientific">Olea europaea subsp. europaea</name>
    <dbReference type="NCBI Taxonomy" id="158383"/>
    <lineage>
        <taxon>Eukaryota</taxon>
        <taxon>Viridiplantae</taxon>
        <taxon>Streptophyta</taxon>
        <taxon>Embryophyta</taxon>
        <taxon>Tracheophyta</taxon>
        <taxon>Spermatophyta</taxon>
        <taxon>Magnoliopsida</taxon>
        <taxon>eudicotyledons</taxon>
        <taxon>Gunneridae</taxon>
        <taxon>Pentapetalae</taxon>
        <taxon>asterids</taxon>
        <taxon>lamiids</taxon>
        <taxon>Lamiales</taxon>
        <taxon>Oleaceae</taxon>
        <taxon>Oleeae</taxon>
        <taxon>Olea</taxon>
    </lineage>
</organism>